<protein>
    <submittedName>
        <fullName evidence="1">Putative polyketide synthase 3</fullName>
    </submittedName>
</protein>
<dbReference type="AlphaFoldDB" id="A0A1Q9EKK4"/>
<evidence type="ECO:0000313" key="1">
    <source>
        <dbReference type="EMBL" id="OLQ07984.1"/>
    </source>
</evidence>
<proteinExistence type="predicted"/>
<name>A0A1Q9EKK4_SYMMI</name>
<reference evidence="1 2" key="1">
    <citation type="submission" date="2016-02" db="EMBL/GenBank/DDBJ databases">
        <title>Genome analysis of coral dinoflagellate symbionts highlights evolutionary adaptations to a symbiotic lifestyle.</title>
        <authorList>
            <person name="Aranda M."/>
            <person name="Li Y."/>
            <person name="Liew Y.J."/>
            <person name="Baumgarten S."/>
            <person name="Simakov O."/>
            <person name="Wilson M."/>
            <person name="Piel J."/>
            <person name="Ashoor H."/>
            <person name="Bougouffa S."/>
            <person name="Bajic V.B."/>
            <person name="Ryu T."/>
            <person name="Ravasi T."/>
            <person name="Bayer T."/>
            <person name="Micklem G."/>
            <person name="Kim H."/>
            <person name="Bhak J."/>
            <person name="Lajeunesse T.C."/>
            <person name="Voolstra C.R."/>
        </authorList>
    </citation>
    <scope>NUCLEOTIDE SEQUENCE [LARGE SCALE GENOMIC DNA]</scope>
    <source>
        <strain evidence="1 2">CCMP2467</strain>
    </source>
</reference>
<dbReference type="OrthoDB" id="447374at2759"/>
<sequence>MDRPTYLPTYLATYLPTYLLTYLPTPTCLLTDLPTDYRPTDLPTYRPTYLLPTYLPTYLPAYLPTYPPYPLPTYLPTYLPAYLPPCLLSLLPTYLPTSLPAYLPAYLPTCLPTYLPTYLIVDAINESPERVLNVKQRDRLLRLAEHQEGVLKKRRGRPSLLSVTSQTPLSERLHDWIQSRRQGVYDHVAGLSFYCRLCKTTVKAVRVSNIRFMLQHEAMDLHWAKARGAVVTPCQGVAIVAGGAAPLYDTVQQTVDNRSSVHHIIPYFSGSSAQVFTWQSLKAFCNKEFPKKVFKSDNARKAWVLKKGLRLQKDERGTEGVAIPKSDEKEIRLGKRAVGNEDPSAGLRRWLGVRKGGLFDGAHQKNASCLTVPASSQASDQLPCRAVFVLVRLVV</sequence>
<dbReference type="Proteomes" id="UP000186817">
    <property type="component" value="Unassembled WGS sequence"/>
</dbReference>
<dbReference type="EMBL" id="LSRX01000127">
    <property type="protein sequence ID" value="OLQ07984.1"/>
    <property type="molecule type" value="Genomic_DNA"/>
</dbReference>
<evidence type="ECO:0000313" key="2">
    <source>
        <dbReference type="Proteomes" id="UP000186817"/>
    </source>
</evidence>
<organism evidence="1 2">
    <name type="scientific">Symbiodinium microadriaticum</name>
    <name type="common">Dinoflagellate</name>
    <name type="synonym">Zooxanthella microadriatica</name>
    <dbReference type="NCBI Taxonomy" id="2951"/>
    <lineage>
        <taxon>Eukaryota</taxon>
        <taxon>Sar</taxon>
        <taxon>Alveolata</taxon>
        <taxon>Dinophyceae</taxon>
        <taxon>Suessiales</taxon>
        <taxon>Symbiodiniaceae</taxon>
        <taxon>Symbiodinium</taxon>
    </lineage>
</organism>
<gene>
    <name evidence="1" type="primary">pks3</name>
    <name evidence="1" type="ORF">AK812_SmicGene8556</name>
</gene>
<accession>A0A1Q9EKK4</accession>
<keyword evidence="2" id="KW-1185">Reference proteome</keyword>
<comment type="caution">
    <text evidence="1">The sequence shown here is derived from an EMBL/GenBank/DDBJ whole genome shotgun (WGS) entry which is preliminary data.</text>
</comment>